<keyword evidence="1" id="KW-1133">Transmembrane helix</keyword>
<feature type="domain" description="DUF7979" evidence="2">
    <location>
        <begin position="32"/>
        <end position="113"/>
    </location>
</feature>
<dbReference type="AlphaFoldDB" id="A0ABD5REA4"/>
<feature type="transmembrane region" description="Helical" evidence="1">
    <location>
        <begin position="153"/>
        <end position="173"/>
    </location>
</feature>
<organism evidence="3 4">
    <name type="scientific">Salinirubrum litoreum</name>
    <dbReference type="NCBI Taxonomy" id="1126234"/>
    <lineage>
        <taxon>Archaea</taxon>
        <taxon>Methanobacteriati</taxon>
        <taxon>Methanobacteriota</taxon>
        <taxon>Stenosarchaea group</taxon>
        <taxon>Halobacteria</taxon>
        <taxon>Halobacteriales</taxon>
        <taxon>Haloferacaceae</taxon>
        <taxon>Salinirubrum</taxon>
    </lineage>
</organism>
<feature type="transmembrane region" description="Helical" evidence="1">
    <location>
        <begin position="129"/>
        <end position="146"/>
    </location>
</feature>
<keyword evidence="1" id="KW-0472">Membrane</keyword>
<dbReference type="EMBL" id="JBHSKX010000002">
    <property type="protein sequence ID" value="MFC5368355.1"/>
    <property type="molecule type" value="Genomic_DNA"/>
</dbReference>
<keyword evidence="1" id="KW-0812">Transmembrane</keyword>
<dbReference type="InterPro" id="IPR058285">
    <property type="entry name" value="DUF7979"/>
</dbReference>
<accession>A0ABD5REA4</accession>
<comment type="caution">
    <text evidence="3">The sequence shown here is derived from an EMBL/GenBank/DDBJ whole genome shotgun (WGS) entry which is preliminary data.</text>
</comment>
<feature type="transmembrane region" description="Helical" evidence="1">
    <location>
        <begin position="211"/>
        <end position="244"/>
    </location>
</feature>
<reference evidence="3 4" key="1">
    <citation type="journal article" date="2019" name="Int. J. Syst. Evol. Microbiol.">
        <title>The Global Catalogue of Microorganisms (GCM) 10K type strain sequencing project: providing services to taxonomists for standard genome sequencing and annotation.</title>
        <authorList>
            <consortium name="The Broad Institute Genomics Platform"/>
            <consortium name="The Broad Institute Genome Sequencing Center for Infectious Disease"/>
            <person name="Wu L."/>
            <person name="Ma J."/>
        </authorList>
    </citation>
    <scope>NUCLEOTIDE SEQUENCE [LARGE SCALE GENOMIC DNA]</scope>
    <source>
        <strain evidence="3 4">CGMCC 1.12237</strain>
    </source>
</reference>
<name>A0ABD5REA4_9EURY</name>
<dbReference type="Pfam" id="PF25934">
    <property type="entry name" value="DUF7979"/>
    <property type="match status" value="1"/>
</dbReference>
<protein>
    <recommendedName>
        <fullName evidence="2">DUF7979 domain-containing protein</fullName>
    </recommendedName>
</protein>
<dbReference type="RefSeq" id="WP_227230633.1">
    <property type="nucleotide sequence ID" value="NZ_JAJCVJ010000002.1"/>
</dbReference>
<evidence type="ECO:0000313" key="3">
    <source>
        <dbReference type="EMBL" id="MFC5368355.1"/>
    </source>
</evidence>
<evidence type="ECO:0000256" key="1">
    <source>
        <dbReference type="SAM" id="Phobius"/>
    </source>
</evidence>
<gene>
    <name evidence="3" type="ORF">ACFPJ5_15605</name>
</gene>
<dbReference type="Proteomes" id="UP001596201">
    <property type="component" value="Unassembled WGS sequence"/>
</dbReference>
<evidence type="ECO:0000259" key="2">
    <source>
        <dbReference type="Pfam" id="PF25934"/>
    </source>
</evidence>
<proteinExistence type="predicted"/>
<sequence>MDRRLATLVVLLVAVPLVAAPLVAFPTADQPTYVHDIEQIDEREIPADVTVQQYDDLSPEARQAIDSALASDDGTAVVRGEANEPPEFAYSDTTFWGDGRYAVEKNGEHYELTTYAAGGIDVSPITERLLQLLGLFVGVAGIVGVHDGRERTATAVAGVAAVPLFGTVIHSVGLAEVDALVLFSALGAFCVAVAGVGVVTPRPVGVAVTGLFTVGVVAVAVVFGLGLFVVGPVLLVALVGLLAAVFTNDSAQTTG</sequence>
<keyword evidence="4" id="KW-1185">Reference proteome</keyword>
<feature type="transmembrane region" description="Helical" evidence="1">
    <location>
        <begin position="179"/>
        <end position="199"/>
    </location>
</feature>
<evidence type="ECO:0000313" key="4">
    <source>
        <dbReference type="Proteomes" id="UP001596201"/>
    </source>
</evidence>